<feature type="signal peptide" evidence="3">
    <location>
        <begin position="1"/>
        <end position="26"/>
    </location>
</feature>
<protein>
    <submittedName>
        <fullName evidence="5">BamA/TamA family outer membrane protein</fullName>
    </submittedName>
</protein>
<keyword evidence="6" id="KW-1185">Reference proteome</keyword>
<comment type="caution">
    <text evidence="5">The sequence shown here is derived from an EMBL/GenBank/DDBJ whole genome shotgun (WGS) entry which is preliminary data.</text>
</comment>
<feature type="chain" id="PRO_5046637181" evidence="3">
    <location>
        <begin position="27"/>
        <end position="1238"/>
    </location>
</feature>
<evidence type="ECO:0000313" key="5">
    <source>
        <dbReference type="EMBL" id="MFD2572656.1"/>
    </source>
</evidence>
<dbReference type="InterPro" id="IPR000184">
    <property type="entry name" value="Bac_surfAg_D15"/>
</dbReference>
<organism evidence="5 6">
    <name type="scientific">Spirosoma soli</name>
    <dbReference type="NCBI Taxonomy" id="1770529"/>
    <lineage>
        <taxon>Bacteria</taxon>
        <taxon>Pseudomonadati</taxon>
        <taxon>Bacteroidota</taxon>
        <taxon>Cytophagia</taxon>
        <taxon>Cytophagales</taxon>
        <taxon>Cytophagaceae</taxon>
        <taxon>Spirosoma</taxon>
    </lineage>
</organism>
<gene>
    <name evidence="5" type="ORF">ACFSUS_18600</name>
</gene>
<sequence>MKRFYVMSVWITSLAGLLWSAQVVQAQSAPADSIQHRVILIGDAGRLLHGKNPVVDAVTSRYSFSDPRTTLLYLGDNIYPRGLSDESSPDHDSLAAILRYQARPGLARTGLARPGLAQPGLAQPEASDSSQVLFIPGNHDWARSQPDGWESIKRQGKWLSDLKAPNIRLLPADGCPGPEEVPLSNKLVLVVVDTQWWLHPYDKPGPESDCACKTEDEVLARLADIANRNKGKGIILATHHPFRSYGIHGGYYSIKQHIFPLTEFSPNLYIPLPVIGSIYPLVRGVFGNVQDLPHPTYKNMVRVMEKAVAPAKNVVFVSGHDHALQHIVDGSRNYIVSGSGINRERVKSGKLAKFVSPEWGYVVLDQLVNGTVTATFYTVDEHGQVTEAHSATLFTIPPDQNTGQNTRQRPSFPDSVRVAIAPAYDSVGRFHRQLLGNNYRREWATLVAFPVFDITRSHGGFKILQRGGGQQTKSLRLEDATGKEWVLRTIQKDPAQALPGPLRETIAKHVLQDEISASFPFGPLAVPPLAEAVGVPHANPTLVYVPDDPALGIYQSDFGNSVCLLEERSPGDGRSTSTPKVIEALEDDNDNSVDQRAVLRARMLDLFIGDWDRHEDQWRWGSRKTKTGKEFYPIPRDRDQVFFKAGGLLPTLAALPWLQPKFQGFGPKLANVNGSMFNARYVDRLFLQDLDMQDWIKEIAEVQASLTDDVLQRAINQLPPAIRQASGQRILETLKIRRGWLLKEGLTYYRFLAKAVDIPGSDKTELFRVQDQNDDKLAVSVFKIAKDGSVAQQIYNRVFDASVTKEIRLYGQKGNDRFEVSGPEATRIKVRLIGGKGVDTFTVAGTPAKPIIYDLSTEANELPAPGEAILRTSTDKAVNKYDPHAFKYDRLAPLATAGYNLDDGILLGVGGQWTQQGFRKAPYASMNRLMVSRALATEATSIKYDGIFTDLIGQNDLWLNAAIKAPDNVTNFFGIGNETIFEKYRGIRYYRTRYNLINIAALLKRDIGKQVTFSIGPVFQHFKLASDENKGRFIERYLAEQPESAPFLQSESYAGIQAGILLNARDNPILPARGIYWNTILLGLQGFGTQANHFTQIHSDLSLYTRLSRTGRVVITNRIGGGLTYGNPAFYQLLYLGGQNNLRGFRTYRFTGNHMVYHNIEARLKLFDFQSYLFPGSVGLLAFNDVGRVWVNGETSQRWHDGYGGGLYVVPAELLLVAASVGFSDEGALPYVSLGFRF</sequence>
<dbReference type="Proteomes" id="UP001597469">
    <property type="component" value="Unassembled WGS sequence"/>
</dbReference>
<evidence type="ECO:0000259" key="4">
    <source>
        <dbReference type="Pfam" id="PF01103"/>
    </source>
</evidence>
<evidence type="ECO:0000256" key="3">
    <source>
        <dbReference type="SAM" id="SignalP"/>
    </source>
</evidence>
<evidence type="ECO:0000256" key="1">
    <source>
        <dbReference type="ARBA" id="ARBA00004370"/>
    </source>
</evidence>
<accession>A0ABW5M839</accession>
<dbReference type="EMBL" id="JBHULN010000012">
    <property type="protein sequence ID" value="MFD2572656.1"/>
    <property type="molecule type" value="Genomic_DNA"/>
</dbReference>
<keyword evidence="3" id="KW-0732">Signal</keyword>
<dbReference type="Gene3D" id="3.60.21.10">
    <property type="match status" value="1"/>
</dbReference>
<evidence type="ECO:0000313" key="6">
    <source>
        <dbReference type="Proteomes" id="UP001597469"/>
    </source>
</evidence>
<keyword evidence="2" id="KW-0472">Membrane</keyword>
<reference evidence="6" key="1">
    <citation type="journal article" date="2019" name="Int. J. Syst. Evol. Microbiol.">
        <title>The Global Catalogue of Microorganisms (GCM) 10K type strain sequencing project: providing services to taxonomists for standard genome sequencing and annotation.</title>
        <authorList>
            <consortium name="The Broad Institute Genomics Platform"/>
            <consortium name="The Broad Institute Genome Sequencing Center for Infectious Disease"/>
            <person name="Wu L."/>
            <person name="Ma J."/>
        </authorList>
    </citation>
    <scope>NUCLEOTIDE SEQUENCE [LARGE SCALE GENOMIC DNA]</scope>
    <source>
        <strain evidence="6">KCTC 42805</strain>
    </source>
</reference>
<dbReference type="Gene3D" id="2.40.160.50">
    <property type="entry name" value="membrane protein fhac: a member of the omp85/tpsb transporter family"/>
    <property type="match status" value="1"/>
</dbReference>
<feature type="domain" description="Bacterial surface antigen (D15)" evidence="4">
    <location>
        <begin position="1001"/>
        <end position="1205"/>
    </location>
</feature>
<name>A0ABW5M839_9BACT</name>
<dbReference type="SUPFAM" id="SSF56300">
    <property type="entry name" value="Metallo-dependent phosphatases"/>
    <property type="match status" value="1"/>
</dbReference>
<dbReference type="InterPro" id="IPR029052">
    <property type="entry name" value="Metallo-depent_PP-like"/>
</dbReference>
<comment type="subcellular location">
    <subcellularLocation>
        <location evidence="1">Membrane</location>
    </subcellularLocation>
</comment>
<dbReference type="RefSeq" id="WP_381525250.1">
    <property type="nucleotide sequence ID" value="NZ_JBHULN010000012.1"/>
</dbReference>
<evidence type="ECO:0000256" key="2">
    <source>
        <dbReference type="ARBA" id="ARBA00023136"/>
    </source>
</evidence>
<dbReference type="Pfam" id="PF01103">
    <property type="entry name" value="Omp85"/>
    <property type="match status" value="1"/>
</dbReference>
<proteinExistence type="predicted"/>